<dbReference type="Proteomes" id="UP000243374">
    <property type="component" value="Unassembled WGS sequence"/>
</dbReference>
<keyword evidence="1" id="KW-0472">Membrane</keyword>
<evidence type="ECO:0000256" key="1">
    <source>
        <dbReference type="SAM" id="Phobius"/>
    </source>
</evidence>
<accession>A0A662ZAQ0</accession>
<protein>
    <recommendedName>
        <fullName evidence="4">Cold shock protein, CspA family</fullName>
    </recommendedName>
</protein>
<keyword evidence="1" id="KW-1133">Transmembrane helix</keyword>
<keyword evidence="1" id="KW-0812">Transmembrane</keyword>
<sequence>MKGTITYFNADENTGAIQSDDGLLLNFSTESLAPNQDESKLINGCRVDFNLEDKIVVNMLISKEQNLLEDNIFYLEPSQTGIISSGIPDGYELIDSSDITLKREARNSKSLKFAFIDLCEKLGGNVVLDYKEERFTRNSIGFSFYMYRGTARVGVIAKKADSNTDGAQSLRELKHKIRHDGIEKIASDERKSQFGLKLVKISGAILLIIFTIGFFLSK</sequence>
<evidence type="ECO:0000313" key="3">
    <source>
        <dbReference type="Proteomes" id="UP000243374"/>
    </source>
</evidence>
<gene>
    <name evidence="2" type="ORF">SAMN04487865_104218</name>
</gene>
<feature type="transmembrane region" description="Helical" evidence="1">
    <location>
        <begin position="198"/>
        <end position="216"/>
    </location>
</feature>
<organism evidence="2 3">
    <name type="scientific">Succinivibrio dextrinosolvens</name>
    <dbReference type="NCBI Taxonomy" id="83771"/>
    <lineage>
        <taxon>Bacteria</taxon>
        <taxon>Pseudomonadati</taxon>
        <taxon>Pseudomonadota</taxon>
        <taxon>Gammaproteobacteria</taxon>
        <taxon>Aeromonadales</taxon>
        <taxon>Succinivibrionaceae</taxon>
        <taxon>Succinivibrio</taxon>
    </lineage>
</organism>
<dbReference type="AlphaFoldDB" id="A0A662ZAQ0"/>
<dbReference type="OrthoDB" id="7057685at2"/>
<dbReference type="EMBL" id="FOSF01000042">
    <property type="protein sequence ID" value="SFK24214.1"/>
    <property type="molecule type" value="Genomic_DNA"/>
</dbReference>
<reference evidence="2 3" key="1">
    <citation type="submission" date="2016-10" db="EMBL/GenBank/DDBJ databases">
        <authorList>
            <person name="Varghese N."/>
            <person name="Submissions S."/>
        </authorList>
    </citation>
    <scope>NUCLEOTIDE SEQUENCE [LARGE SCALE GENOMIC DNA]</scope>
    <source>
        <strain evidence="2 3">22B</strain>
    </source>
</reference>
<evidence type="ECO:0000313" key="2">
    <source>
        <dbReference type="EMBL" id="SFK24214.1"/>
    </source>
</evidence>
<name>A0A662ZAQ0_9GAMM</name>
<keyword evidence="3" id="KW-1185">Reference proteome</keyword>
<proteinExistence type="predicted"/>
<evidence type="ECO:0008006" key="4">
    <source>
        <dbReference type="Google" id="ProtNLM"/>
    </source>
</evidence>
<dbReference type="RefSeq" id="WP_074841126.1">
    <property type="nucleotide sequence ID" value="NZ_CP047056.1"/>
</dbReference>